<feature type="domain" description="Peptidase C14 caspase" evidence="3">
    <location>
        <begin position="7"/>
        <end position="266"/>
    </location>
</feature>
<dbReference type="Gene3D" id="3.40.50.1460">
    <property type="match status" value="1"/>
</dbReference>
<evidence type="ECO:0000256" key="1">
    <source>
        <dbReference type="ARBA" id="ARBA00009005"/>
    </source>
</evidence>
<feature type="region of interest" description="Disordered" evidence="2">
    <location>
        <begin position="573"/>
        <end position="604"/>
    </location>
</feature>
<accession>A0A067Q7B2</accession>
<feature type="compositionally biased region" description="Basic and acidic residues" evidence="2">
    <location>
        <begin position="579"/>
        <end position="599"/>
    </location>
</feature>
<keyword evidence="5" id="KW-1185">Reference proteome</keyword>
<sequence>MSLPSLYALLIGINKYPSLGNDEGGANQLRGAVNDAQNLDTFLREHIGVPASNIAMLIDHEATHRDILDTFNSHLLRNPRIRNGDPILFYFAGRGSRSHGGNGGEGSDQRWRDTICPYDRGVGDIGDIGLDELSVHLAGLASAKGGNITVILDCCHSIPDGEKLEPVESLLPRYAPPLSYDSSALSLALGSDAYLPTQTPFVILTACHPLESAYELDEQGFFTASLIQVLKNTTIPRTTYSRLLSKLPLNQAVLGEHRFVQTPGCTGQRKDAVLFGGKALGIDRLLFPTAFDKDGQMRVEAGEMHGLRPGTQLAIYCGDSYHLQPPYDSESSSDCLGSVITVQVNAVWSYVEPLEDYIKLPSTGRPYAMITRFSELSPPFSVSIRRSDFGQSHWERSYVLEKQIQHAQGYLDAGCPIIELTSEEDSTLVLSIDDNGNNLVLDRRDPLISSRCPRLMKPRSRYGSDFDTLALAARFDMHLYHENPTHPYKDQIKIRLCQDGDERCVNHIQEDGRVDLWHDESGDTRFILQLSLSDQCRDGSADSIGESVWCSAFYFDPSDYSITQLYIPTLFSHPSSRQRNPDPEDNSTRKETYSQKNGDEWSSMGVSSSNSDCLAFFCGDGESEDTGFIKIYFSSQYANLGLIEQGQGDGMRERTGYRGTLKFWDLADAESGGRWDTVTLVVHVSRHS</sequence>
<dbReference type="GO" id="GO:0006508">
    <property type="term" value="P:proteolysis"/>
    <property type="evidence" value="ECO:0007669"/>
    <property type="project" value="InterPro"/>
</dbReference>
<dbReference type="OrthoDB" id="3223806at2759"/>
<dbReference type="GO" id="GO:0004197">
    <property type="term" value="F:cysteine-type endopeptidase activity"/>
    <property type="evidence" value="ECO:0007669"/>
    <property type="project" value="InterPro"/>
</dbReference>
<comment type="similarity">
    <text evidence="1">Belongs to the peptidase C14B family.</text>
</comment>
<dbReference type="PANTHER" id="PTHR48104">
    <property type="entry name" value="METACASPASE-4"/>
    <property type="match status" value="1"/>
</dbReference>
<reference evidence="5" key="1">
    <citation type="journal article" date="2014" name="Proc. Natl. Acad. Sci. U.S.A.">
        <title>Extensive sampling of basidiomycete genomes demonstrates inadequacy of the white-rot/brown-rot paradigm for wood decay fungi.</title>
        <authorList>
            <person name="Riley R."/>
            <person name="Salamov A.A."/>
            <person name="Brown D.W."/>
            <person name="Nagy L.G."/>
            <person name="Floudas D."/>
            <person name="Held B.W."/>
            <person name="Levasseur A."/>
            <person name="Lombard V."/>
            <person name="Morin E."/>
            <person name="Otillar R."/>
            <person name="Lindquist E.A."/>
            <person name="Sun H."/>
            <person name="LaButti K.M."/>
            <person name="Schmutz J."/>
            <person name="Jabbour D."/>
            <person name="Luo H."/>
            <person name="Baker S.E."/>
            <person name="Pisabarro A.G."/>
            <person name="Walton J.D."/>
            <person name="Blanchette R.A."/>
            <person name="Henrissat B."/>
            <person name="Martin F."/>
            <person name="Cullen D."/>
            <person name="Hibbett D.S."/>
            <person name="Grigoriev I.V."/>
        </authorList>
    </citation>
    <scope>NUCLEOTIDE SEQUENCE [LARGE SCALE GENOMIC DNA]</scope>
    <source>
        <strain evidence="5">MUCL 33604</strain>
    </source>
</reference>
<dbReference type="Proteomes" id="UP000027265">
    <property type="component" value="Unassembled WGS sequence"/>
</dbReference>
<dbReference type="InterPro" id="IPR050452">
    <property type="entry name" value="Metacaspase"/>
</dbReference>
<evidence type="ECO:0000313" key="4">
    <source>
        <dbReference type="EMBL" id="KDQ58476.1"/>
    </source>
</evidence>
<dbReference type="PANTHER" id="PTHR48104:SF30">
    <property type="entry name" value="METACASPASE-1"/>
    <property type="match status" value="1"/>
</dbReference>
<dbReference type="HOGENOM" id="CLU_011935_0_0_1"/>
<dbReference type="EMBL" id="KL197717">
    <property type="protein sequence ID" value="KDQ58476.1"/>
    <property type="molecule type" value="Genomic_DNA"/>
</dbReference>
<evidence type="ECO:0000256" key="2">
    <source>
        <dbReference type="SAM" id="MobiDB-lite"/>
    </source>
</evidence>
<evidence type="ECO:0000313" key="5">
    <source>
        <dbReference type="Proteomes" id="UP000027265"/>
    </source>
</evidence>
<gene>
    <name evidence="4" type="ORF">JAAARDRAFT_669678</name>
</gene>
<name>A0A067Q7B2_9AGAM</name>
<proteinExistence type="inferred from homology"/>
<dbReference type="InterPro" id="IPR011600">
    <property type="entry name" value="Pept_C14_caspase"/>
</dbReference>
<dbReference type="InParanoid" id="A0A067Q7B2"/>
<evidence type="ECO:0000259" key="3">
    <source>
        <dbReference type="Pfam" id="PF00656"/>
    </source>
</evidence>
<dbReference type="AlphaFoldDB" id="A0A067Q7B2"/>
<organism evidence="4 5">
    <name type="scientific">Jaapia argillacea MUCL 33604</name>
    <dbReference type="NCBI Taxonomy" id="933084"/>
    <lineage>
        <taxon>Eukaryota</taxon>
        <taxon>Fungi</taxon>
        <taxon>Dikarya</taxon>
        <taxon>Basidiomycota</taxon>
        <taxon>Agaricomycotina</taxon>
        <taxon>Agaricomycetes</taxon>
        <taxon>Agaricomycetidae</taxon>
        <taxon>Jaapiales</taxon>
        <taxon>Jaapiaceae</taxon>
        <taxon>Jaapia</taxon>
    </lineage>
</organism>
<dbReference type="Pfam" id="PF00656">
    <property type="entry name" value="Peptidase_C14"/>
    <property type="match status" value="1"/>
</dbReference>
<dbReference type="GO" id="GO:0005737">
    <property type="term" value="C:cytoplasm"/>
    <property type="evidence" value="ECO:0007669"/>
    <property type="project" value="TreeGrafter"/>
</dbReference>
<protein>
    <recommendedName>
        <fullName evidence="3">Peptidase C14 caspase domain-containing protein</fullName>
    </recommendedName>
</protein>